<evidence type="ECO:0000313" key="5">
    <source>
        <dbReference type="EMBL" id="SEA07376.1"/>
    </source>
</evidence>
<dbReference type="STRING" id="1122198.SAMN02745729_101392"/>
<accession>A0A1H3Y6X2</accession>
<dbReference type="EMBL" id="FNRJ01000001">
    <property type="protein sequence ID" value="SEA07376.1"/>
    <property type="molecule type" value="Genomic_DNA"/>
</dbReference>
<sequence length="731" mass="81627">MSDLKTSYRAVDVIIPVYAGFNETCAAIVTAAKSIDHRWARLVVINDCSPEPEITQWLRDQHQALGFELHENSSNLGFVGTVNKGMQLHPEADVLLLNSDVEVANDWLERLQQTAYSHAQVASVTATANNATVCSFPVFCEDNELPTGLSLEVIDQAFKDSVPATTSVELPTGVGCCMYMRRDAIELLGLFDEEAYGRGYGEENDWCQKAIAAGWTNLHALNVFVYHKGAVSFAEESNPRKDANLLTLLKRYPAYNADVQRFIAEDPAREWRLLAYVKVLAAIRKPKVLLIAHGMGGGVYTHLRELIAEQQELVYLLLEPITGGTVRLHLKPFAKGLYIDFEIEADYPQLLQLLSAAGVGHAHFHHTLGLPTRVWGVARDLSVSMDYTLHDYTIVNGNPALLGKDGIFVGDHAERDRLCAEHIPLPTGVTAKQWRENQLFLLDRARYLICPSGDMHRRLSSLDEFSHLKSWVIAPHMDNHRLDNNLQPPERGTGPLKVLVLGALSPEKGADVLETVATEIQDQRVQFHLLGYAYRVLNERVITHGAYAESDAIQLIKEISPHVVWFPALCAETYSYTLSLALEAGLPVVASDIGAFPERLAGRAGSHLFKQYTDSNAWVEFWNSVASDYSRLLSETVDRSRAVSVDTAFYHQAYTDGLAFGTVTASVTVDLIRAQMERALLVDRSCGRRRWIFDKLLSLLSTRWGSRVGRLIPVRLQRRIKRLLVRGAIHE</sequence>
<dbReference type="PANTHER" id="PTHR43179:SF12">
    <property type="entry name" value="GALACTOFURANOSYLTRANSFERASE GLFT2"/>
    <property type="match status" value="1"/>
</dbReference>
<comment type="similarity">
    <text evidence="1">Belongs to the glycosyltransferase 2 family.</text>
</comment>
<proteinExistence type="inferred from homology"/>
<evidence type="ECO:0000313" key="6">
    <source>
        <dbReference type="Proteomes" id="UP000242469"/>
    </source>
</evidence>
<evidence type="ECO:0000256" key="1">
    <source>
        <dbReference type="ARBA" id="ARBA00006739"/>
    </source>
</evidence>
<keyword evidence="6" id="KW-1185">Reference proteome</keyword>
<dbReference type="Gene3D" id="3.90.550.10">
    <property type="entry name" value="Spore Coat Polysaccharide Biosynthesis Protein SpsA, Chain A"/>
    <property type="match status" value="1"/>
</dbReference>
<dbReference type="AlphaFoldDB" id="A0A1H3Y6X2"/>
<dbReference type="Pfam" id="PF13692">
    <property type="entry name" value="Glyco_trans_1_4"/>
    <property type="match status" value="1"/>
</dbReference>
<dbReference type="SUPFAM" id="SSF53756">
    <property type="entry name" value="UDP-Glycosyltransferase/glycogen phosphorylase"/>
    <property type="match status" value="1"/>
</dbReference>
<evidence type="ECO:0000256" key="2">
    <source>
        <dbReference type="ARBA" id="ARBA00022676"/>
    </source>
</evidence>
<organism evidence="5 6">
    <name type="scientific">Marinobacterium iners DSM 11526</name>
    <dbReference type="NCBI Taxonomy" id="1122198"/>
    <lineage>
        <taxon>Bacteria</taxon>
        <taxon>Pseudomonadati</taxon>
        <taxon>Pseudomonadota</taxon>
        <taxon>Gammaproteobacteria</taxon>
        <taxon>Oceanospirillales</taxon>
        <taxon>Oceanospirillaceae</taxon>
        <taxon>Marinobacterium</taxon>
    </lineage>
</organism>
<dbReference type="PANTHER" id="PTHR43179">
    <property type="entry name" value="RHAMNOSYLTRANSFERASE WBBL"/>
    <property type="match status" value="1"/>
</dbReference>
<gene>
    <name evidence="5" type="ORF">SAMN02745729_101392</name>
</gene>
<dbReference type="RefSeq" id="WP_091822248.1">
    <property type="nucleotide sequence ID" value="NZ_FNRJ01000001.1"/>
</dbReference>
<keyword evidence="2" id="KW-0328">Glycosyltransferase</keyword>
<evidence type="ECO:0000259" key="4">
    <source>
        <dbReference type="Pfam" id="PF00535"/>
    </source>
</evidence>
<feature type="domain" description="Glycosyltransferase 2-like" evidence="4">
    <location>
        <begin position="13"/>
        <end position="129"/>
    </location>
</feature>
<reference evidence="6" key="1">
    <citation type="submission" date="2016-10" db="EMBL/GenBank/DDBJ databases">
        <authorList>
            <person name="Varghese N."/>
            <person name="Submissions S."/>
        </authorList>
    </citation>
    <scope>NUCLEOTIDE SEQUENCE [LARGE SCALE GENOMIC DNA]</scope>
    <source>
        <strain evidence="6">DSM 11526</strain>
    </source>
</reference>
<dbReference type="GO" id="GO:0016757">
    <property type="term" value="F:glycosyltransferase activity"/>
    <property type="evidence" value="ECO:0007669"/>
    <property type="project" value="UniProtKB-KW"/>
</dbReference>
<dbReference type="OrthoDB" id="5123492at2"/>
<dbReference type="Gene3D" id="3.40.50.2000">
    <property type="entry name" value="Glycogen Phosphorylase B"/>
    <property type="match status" value="1"/>
</dbReference>
<dbReference type="Proteomes" id="UP000242469">
    <property type="component" value="Unassembled WGS sequence"/>
</dbReference>
<dbReference type="Pfam" id="PF00535">
    <property type="entry name" value="Glycos_transf_2"/>
    <property type="match status" value="1"/>
</dbReference>
<dbReference type="SUPFAM" id="SSF53448">
    <property type="entry name" value="Nucleotide-diphospho-sugar transferases"/>
    <property type="match status" value="1"/>
</dbReference>
<evidence type="ECO:0000256" key="3">
    <source>
        <dbReference type="ARBA" id="ARBA00022679"/>
    </source>
</evidence>
<name>A0A1H3Y6X2_9GAMM</name>
<dbReference type="InterPro" id="IPR001173">
    <property type="entry name" value="Glyco_trans_2-like"/>
</dbReference>
<protein>
    <submittedName>
        <fullName evidence="5">Glycosyltransferase, GT2 family</fullName>
    </submittedName>
</protein>
<keyword evidence="3 5" id="KW-0808">Transferase</keyword>
<dbReference type="InterPro" id="IPR029044">
    <property type="entry name" value="Nucleotide-diphossugar_trans"/>
</dbReference>